<dbReference type="SUPFAM" id="SSF53335">
    <property type="entry name" value="S-adenosyl-L-methionine-dependent methyltransferases"/>
    <property type="match status" value="1"/>
</dbReference>
<dbReference type="AlphaFoldDB" id="A0A371B1U0"/>
<evidence type="ECO:0000313" key="2">
    <source>
        <dbReference type="Proteomes" id="UP000263833"/>
    </source>
</evidence>
<comment type="caution">
    <text evidence="1">The sequence shown here is derived from an EMBL/GenBank/DDBJ whole genome shotgun (WGS) entry which is preliminary data.</text>
</comment>
<proteinExistence type="predicted"/>
<evidence type="ECO:0008006" key="3">
    <source>
        <dbReference type="Google" id="ProtNLM"/>
    </source>
</evidence>
<accession>A0A371B1U0</accession>
<sequence length="230" mass="26057">MLKQLVKKTPVVRTIARAILKMVAARNQDSFVSGDYWEERYKAQGNSGAGSYNRLAYYKAERLNAFVTENAIQSVIEFGSGDGAQLRLAEYPSYIGVDVSTTAIELTKKSFASDPTKTFLHSSQMNSGVTAELALSLDVVYHLIEDSVFDSYLNQMFDAATRFAIIYSSDTNEQSDAVHVKHRKFTDWVAENRTDFKLINVEKNRYPWDVGDPDNTSFADFFFFERCNQV</sequence>
<dbReference type="Gene3D" id="3.40.50.150">
    <property type="entry name" value="Vaccinia Virus protein VP39"/>
    <property type="match status" value="1"/>
</dbReference>
<gene>
    <name evidence="1" type="ORF">DXH95_14425</name>
</gene>
<dbReference type="EMBL" id="QRGP01000003">
    <property type="protein sequence ID" value="RDV01487.1"/>
    <property type="molecule type" value="Genomic_DNA"/>
</dbReference>
<dbReference type="InterPro" id="IPR029063">
    <property type="entry name" value="SAM-dependent_MTases_sf"/>
</dbReference>
<dbReference type="OrthoDB" id="529131at2"/>
<dbReference type="RefSeq" id="WP_115550265.1">
    <property type="nucleotide sequence ID" value="NZ_QRGP01000003.1"/>
</dbReference>
<keyword evidence="2" id="KW-1185">Reference proteome</keyword>
<reference evidence="2" key="1">
    <citation type="submission" date="2018-08" db="EMBL/GenBank/DDBJ databases">
        <authorList>
            <person name="Kim S.-J."/>
            <person name="Jung G.-Y."/>
        </authorList>
    </citation>
    <scope>NUCLEOTIDE SEQUENCE [LARGE SCALE GENOMIC DNA]</scope>
    <source>
        <strain evidence="2">GY_G</strain>
    </source>
</reference>
<evidence type="ECO:0000313" key="1">
    <source>
        <dbReference type="EMBL" id="RDV01487.1"/>
    </source>
</evidence>
<protein>
    <recommendedName>
        <fullName evidence="3">Methyltransferase domain-containing protein</fullName>
    </recommendedName>
</protein>
<dbReference type="Proteomes" id="UP000263833">
    <property type="component" value="Unassembled WGS sequence"/>
</dbReference>
<name>A0A371B1U0_9SPHN</name>
<organism evidence="1 2">
    <name type="scientific">Sphingorhabdus pulchriflava</name>
    <dbReference type="NCBI Taxonomy" id="2292257"/>
    <lineage>
        <taxon>Bacteria</taxon>
        <taxon>Pseudomonadati</taxon>
        <taxon>Pseudomonadota</taxon>
        <taxon>Alphaproteobacteria</taxon>
        <taxon>Sphingomonadales</taxon>
        <taxon>Sphingomonadaceae</taxon>
        <taxon>Sphingorhabdus</taxon>
    </lineage>
</organism>